<dbReference type="InterPro" id="IPR004763">
    <property type="entry name" value="CusA-like"/>
</dbReference>
<comment type="subcellular location">
    <subcellularLocation>
        <location evidence="1">Cell membrane</location>
        <topology evidence="1">Multi-pass membrane protein</topology>
    </subcellularLocation>
</comment>
<feature type="transmembrane region" description="Helical" evidence="9">
    <location>
        <begin position="1073"/>
        <end position="1093"/>
    </location>
</feature>
<keyword evidence="4" id="KW-0813">Transport</keyword>
<dbReference type="Gene3D" id="3.30.70.1440">
    <property type="entry name" value="Multidrug efflux transporter AcrB pore domain"/>
    <property type="match status" value="1"/>
</dbReference>
<feature type="transmembrane region" description="Helical" evidence="9">
    <location>
        <begin position="874"/>
        <end position="893"/>
    </location>
</feature>
<evidence type="ECO:0000256" key="1">
    <source>
        <dbReference type="ARBA" id="ARBA00004651"/>
    </source>
</evidence>
<dbReference type="Gene3D" id="1.20.1640.10">
    <property type="entry name" value="Multidrug efflux transporter AcrB transmembrane domain"/>
    <property type="match status" value="3"/>
</dbReference>
<dbReference type="Pfam" id="PF02321">
    <property type="entry name" value="OEP"/>
    <property type="match status" value="1"/>
</dbReference>
<feature type="transmembrane region" description="Helical" evidence="9">
    <location>
        <begin position="481"/>
        <end position="504"/>
    </location>
</feature>
<feature type="transmembrane region" description="Helical" evidence="9">
    <location>
        <begin position="536"/>
        <end position="555"/>
    </location>
</feature>
<feature type="transmembrane region" description="Helical" evidence="9">
    <location>
        <begin position="900"/>
        <end position="919"/>
    </location>
</feature>
<reference evidence="11" key="1">
    <citation type="journal article" date="2019" name="Int. J. Syst. Evol. Microbiol.">
        <title>The Global Catalogue of Microorganisms (GCM) 10K type strain sequencing project: providing services to taxonomists for standard genome sequencing and annotation.</title>
        <authorList>
            <consortium name="The Broad Institute Genomics Platform"/>
            <consortium name="The Broad Institute Genome Sequencing Center for Infectious Disease"/>
            <person name="Wu L."/>
            <person name="Ma J."/>
        </authorList>
    </citation>
    <scope>NUCLEOTIDE SEQUENCE [LARGE SCALE GENOMIC DNA]</scope>
    <source>
        <strain evidence="11">KCTC 23299</strain>
    </source>
</reference>
<gene>
    <name evidence="10" type="ORF">ACFS6H_11845</name>
</gene>
<dbReference type="SUPFAM" id="SSF82714">
    <property type="entry name" value="Multidrug efflux transporter AcrB TolC docking domain, DN and DC subdomains"/>
    <property type="match status" value="2"/>
</dbReference>
<comment type="similarity">
    <text evidence="2">Belongs to the outer membrane factor (OMF) (TC 1.B.17) family.</text>
</comment>
<accession>A0ABW6A5K2</accession>
<name>A0ABW6A5K2_9BACT</name>
<dbReference type="SUPFAM" id="SSF56954">
    <property type="entry name" value="Outer membrane efflux proteins (OEP)"/>
    <property type="match status" value="1"/>
</dbReference>
<dbReference type="Proteomes" id="UP001597511">
    <property type="component" value="Unassembled WGS sequence"/>
</dbReference>
<feature type="transmembrane region" description="Helical" evidence="9">
    <location>
        <begin position="345"/>
        <end position="361"/>
    </location>
</feature>
<proteinExistence type="inferred from homology"/>
<dbReference type="InterPro" id="IPR003423">
    <property type="entry name" value="OMP_efflux"/>
</dbReference>
<keyword evidence="6 9" id="KW-0812">Transmembrane</keyword>
<dbReference type="RefSeq" id="WP_386098701.1">
    <property type="nucleotide sequence ID" value="NZ_JBHUOZ010000003.1"/>
</dbReference>
<dbReference type="PRINTS" id="PR00702">
    <property type="entry name" value="ACRIFLAVINRP"/>
</dbReference>
<evidence type="ECO:0000256" key="8">
    <source>
        <dbReference type="ARBA" id="ARBA00023136"/>
    </source>
</evidence>
<dbReference type="Gene3D" id="1.20.1600.10">
    <property type="entry name" value="Outer membrane efflux proteins (OEP)"/>
    <property type="match status" value="1"/>
</dbReference>
<comment type="caution">
    <text evidence="10">The sequence shown here is derived from an EMBL/GenBank/DDBJ whole genome shotgun (WGS) entry which is preliminary data.</text>
</comment>
<dbReference type="Gene3D" id="3.30.70.1320">
    <property type="entry name" value="Multidrug efflux transporter AcrB pore domain like"/>
    <property type="match status" value="1"/>
</dbReference>
<dbReference type="EMBL" id="JBHUOZ010000003">
    <property type="protein sequence ID" value="MFD2920409.1"/>
    <property type="molecule type" value="Genomic_DNA"/>
</dbReference>
<organism evidence="10 11">
    <name type="scientific">Terrimonas rubra</name>
    <dbReference type="NCBI Taxonomy" id="1035890"/>
    <lineage>
        <taxon>Bacteria</taxon>
        <taxon>Pseudomonadati</taxon>
        <taxon>Bacteroidota</taxon>
        <taxon>Chitinophagia</taxon>
        <taxon>Chitinophagales</taxon>
        <taxon>Chitinophagaceae</taxon>
        <taxon>Terrimonas</taxon>
    </lineage>
</organism>
<evidence type="ECO:0000256" key="2">
    <source>
        <dbReference type="ARBA" id="ARBA00007613"/>
    </source>
</evidence>
<dbReference type="InterPro" id="IPR027463">
    <property type="entry name" value="AcrB_DN_DC_subdom"/>
</dbReference>
<evidence type="ECO:0000313" key="10">
    <source>
        <dbReference type="EMBL" id="MFD2920409.1"/>
    </source>
</evidence>
<dbReference type="NCBIfam" id="TIGR00914">
    <property type="entry name" value="2A0601"/>
    <property type="match status" value="1"/>
</dbReference>
<evidence type="ECO:0000256" key="4">
    <source>
        <dbReference type="ARBA" id="ARBA00022448"/>
    </source>
</evidence>
<feature type="transmembrane region" description="Helical" evidence="9">
    <location>
        <begin position="1035"/>
        <end position="1061"/>
    </location>
</feature>
<evidence type="ECO:0000256" key="3">
    <source>
        <dbReference type="ARBA" id="ARBA00010942"/>
    </source>
</evidence>
<evidence type="ECO:0000256" key="6">
    <source>
        <dbReference type="ARBA" id="ARBA00022692"/>
    </source>
</evidence>
<dbReference type="SUPFAM" id="SSF82693">
    <property type="entry name" value="Multidrug efflux transporter AcrB pore domain, PN1, PN2, PC1 and PC2 subdomains"/>
    <property type="match status" value="3"/>
</dbReference>
<dbReference type="PANTHER" id="PTHR32063">
    <property type="match status" value="1"/>
</dbReference>
<comment type="similarity">
    <text evidence="3">Belongs to the resistance-nodulation-cell division (RND) (TC 2.A.6) family.</text>
</comment>
<protein>
    <submittedName>
        <fullName evidence="10">CusA/CzcA family heavy metal efflux RND transporter</fullName>
    </submittedName>
</protein>
<sequence>MLDKIILFSIRHKLVVGVMTLLLVVWGIWSATRLPIDAVPDITNNQVQIITVCPTLAGQEVEQLVTFPIEQSIANIPDLEETRSISRFGLSVITVVFKDEVDIYFARQLINEKLKEAEEKIPQGIGRPELAPVSTGLGEVYQYIIHPKKGSEGKYDAKELRTMQDWIVARQLYGTPGIAEVNSFGGELKQYEVAVNPNRLKAMGVSVTEIFTALEKNNQNTGGAYIDKKPNAYFIRGIGLVTSLEDVKNISVKNTTGSVPIFIKDVADVRFGYAVRYGAMTYNGEVDAVGGVVMMLKGENSNEVVNRIKAKLPVIQRSLPDDVVIEPYLDRTDLVDRAINTVQKNLVEGALIVIFVLVLFLGNLRAGLIVASAIPLAMLFALGLMNVFGVSANLMSLGAIDFGLIVDGAVIIVEATLHHLGLRKSTQRLTQPEMDQEVFTSASKIRSSAAFGEIIILIVYIPILTLVGVEGKMFRPMAQTVGFAILGALILSLTYIPMMCALFLSKKAVHKKNFSDRMMERFQNLYRPLLQRAIKIKYWLVGITVAVLAGCLLLFKNMGGEFIPQLQEGDFAFHCILPQGSSLSQSIETSMQASRMIKEFEEVKMVVGKTGAAEVPTDPMPPEASDLMIILKPKREWKSGRTYDELADAISEKLEAIPGVFFEKNQPIQMRFNELMTGIRQDVAVKIFGENLDSLSVYANRVSKVIQTVEGATAPQVERVSGLPQINVEYDRTRLANYGLNVQEVNDVVSTAFAGKAAGVVFENERRFDLVVRLDSAHRGSIEDVSTLMIPTATGNQIPLSQVATIDYKLGPAQISREAGKRRIVIGFNVSGRDVQSVVEDIQQKLNNSVKLPPGYYFTYGGQFENLKEASNRLMIAVPVSLLLIFVLLYFTFRSVKQAALIFTAIPMSAIGGILALLLRGMPFSISAGIGFIALFGVAVLNGIVLIGTFNQLRKEGAIDNGQLTIDSGQLTVDNEETTTSNKQKDAEKKWIEKIVMEGTRIRLRPVLMTATVASLGFLPMALSTSAGAEVQKPLATVVIGGLMTATFLTLFVLPLLYIIFNSKISFKPGSKVKPIITTLLLLFLLTGMNSMAQEARSLSVDEAIQVAINNNGSIKARELEIKAGEALRKTVGELPKLDLNAQLGQYNSVKFDQSFQVAQTIPLPSLFGARRELIGAEIKGRQLQQALTVLELKQQVRTYYYQVQYFRHNQKQLEQLDSLYRDFIRIAELRYKTGDTKKVDISTAAAKKGEISLLLRQNNVYLANAYANLQTVMNTRDGFSVVEEVFQPLQVKQLIDSAAVVNHPAIQLLYQDALIAEETKRVEKAQGLPDFTLGYVNQSLIGFQNVNGTEKFFNAGNRFSSVNIGIAIPLTFGATKARIKSLEYKKQAATANAQQQQQLLSTQMQNALVQYRQDIEQYNYFRDQALPNAGEIIAAAQLGYKTGDIGYVEYLYALQTATDIQLGYLKSIQQLNQSVITIYSFINQ</sequence>
<feature type="transmembrane region" description="Helical" evidence="9">
    <location>
        <begin position="394"/>
        <end position="417"/>
    </location>
</feature>
<dbReference type="Gene3D" id="3.30.2090.10">
    <property type="entry name" value="Multidrug efflux transporter AcrB TolC docking domain, DN and DC subdomains"/>
    <property type="match status" value="2"/>
</dbReference>
<evidence type="ECO:0000256" key="7">
    <source>
        <dbReference type="ARBA" id="ARBA00022989"/>
    </source>
</evidence>
<feature type="transmembrane region" description="Helical" evidence="9">
    <location>
        <begin position="1004"/>
        <end position="1023"/>
    </location>
</feature>
<dbReference type="PANTHER" id="PTHR32063:SF24">
    <property type="entry name" value="CATION EFFLUX SYSTEM (ACRB_ACRD_ACRF FAMILY)"/>
    <property type="match status" value="1"/>
</dbReference>
<keyword evidence="11" id="KW-1185">Reference proteome</keyword>
<feature type="transmembrane region" description="Helical" evidence="9">
    <location>
        <begin position="449"/>
        <end position="469"/>
    </location>
</feature>
<evidence type="ECO:0000313" key="11">
    <source>
        <dbReference type="Proteomes" id="UP001597511"/>
    </source>
</evidence>
<evidence type="ECO:0000256" key="5">
    <source>
        <dbReference type="ARBA" id="ARBA00022475"/>
    </source>
</evidence>
<dbReference type="SUPFAM" id="SSF82866">
    <property type="entry name" value="Multidrug efflux transporter AcrB transmembrane domain"/>
    <property type="match status" value="2"/>
</dbReference>
<keyword evidence="8 9" id="KW-0472">Membrane</keyword>
<dbReference type="Gene3D" id="3.30.70.1430">
    <property type="entry name" value="Multidrug efflux transporter AcrB pore domain"/>
    <property type="match status" value="2"/>
</dbReference>
<dbReference type="Pfam" id="PF00873">
    <property type="entry name" value="ACR_tran"/>
    <property type="match status" value="2"/>
</dbReference>
<evidence type="ECO:0000256" key="9">
    <source>
        <dbReference type="SAM" id="Phobius"/>
    </source>
</evidence>
<feature type="transmembrane region" description="Helical" evidence="9">
    <location>
        <begin position="368"/>
        <end position="388"/>
    </location>
</feature>
<feature type="transmembrane region" description="Helical" evidence="9">
    <location>
        <begin position="925"/>
        <end position="947"/>
    </location>
</feature>
<dbReference type="InterPro" id="IPR001036">
    <property type="entry name" value="Acrflvin-R"/>
</dbReference>
<keyword evidence="7 9" id="KW-1133">Transmembrane helix</keyword>
<keyword evidence="5" id="KW-1003">Cell membrane</keyword>